<dbReference type="InterPro" id="IPR029063">
    <property type="entry name" value="SAM-dependent_MTases_sf"/>
</dbReference>
<evidence type="ECO:0000256" key="2">
    <source>
        <dbReference type="ARBA" id="ARBA00022603"/>
    </source>
</evidence>
<dbReference type="PANTHER" id="PTHR12176">
    <property type="entry name" value="SAM-DEPENDENT METHYLTRANSFERASE SUPERFAMILY PROTEIN"/>
    <property type="match status" value="1"/>
</dbReference>
<evidence type="ECO:0000313" key="6">
    <source>
        <dbReference type="WBParaSite" id="ACRNAN_scaffold3016.g15612.t1"/>
    </source>
</evidence>
<accession>A0A914DKE5</accession>
<dbReference type="GO" id="GO:0008757">
    <property type="term" value="F:S-adenosylmethionine-dependent methyltransferase activity"/>
    <property type="evidence" value="ECO:0007669"/>
    <property type="project" value="InterPro"/>
</dbReference>
<keyword evidence="2" id="KW-0489">Methyltransferase</keyword>
<dbReference type="Gene3D" id="3.40.50.150">
    <property type="entry name" value="Vaccinia Virus protein VP39"/>
    <property type="match status" value="1"/>
</dbReference>
<evidence type="ECO:0000256" key="1">
    <source>
        <dbReference type="ARBA" id="ARBA00008361"/>
    </source>
</evidence>
<evidence type="ECO:0000259" key="4">
    <source>
        <dbReference type="Pfam" id="PF08241"/>
    </source>
</evidence>
<dbReference type="AlphaFoldDB" id="A0A914DKE5"/>
<protein>
    <submittedName>
        <fullName evidence="6">Methyltransferase type 11 domain-containing protein</fullName>
    </submittedName>
</protein>
<dbReference type="Pfam" id="PF08241">
    <property type="entry name" value="Methyltransf_11"/>
    <property type="match status" value="1"/>
</dbReference>
<feature type="domain" description="Methyltransferase type 11" evidence="4">
    <location>
        <begin position="52"/>
        <end position="114"/>
    </location>
</feature>
<keyword evidence="5" id="KW-1185">Reference proteome</keyword>
<dbReference type="PANTHER" id="PTHR12176:SF59">
    <property type="entry name" value="METHYLTRANSFERASE DOMAIN-CONTAINING PROTEIN-RELATED"/>
    <property type="match status" value="1"/>
</dbReference>
<dbReference type="WBParaSite" id="ACRNAN_scaffold3016.g15612.t1">
    <property type="protein sequence ID" value="ACRNAN_scaffold3016.g15612.t1"/>
    <property type="gene ID" value="ACRNAN_scaffold3016.g15612"/>
</dbReference>
<dbReference type="InterPro" id="IPR013216">
    <property type="entry name" value="Methyltransf_11"/>
</dbReference>
<comment type="similarity">
    <text evidence="1">Belongs to the methyltransferase superfamily.</text>
</comment>
<dbReference type="SUPFAM" id="SSF53335">
    <property type="entry name" value="S-adenosyl-L-methionine-dependent methyltransferases"/>
    <property type="match status" value="1"/>
</dbReference>
<sequence length="117" mass="13707">MVLLPKTQQEFADPKYWKQFFEKCETPFEWYGDYVQLAGVFDKYLKPADSILQIGCGNSILAEQLYDNGYRNVRSIDIDSKVIVKQQQRNGQKRPELVFECRSATEVGFLYNFFNAE</sequence>
<keyword evidence="3" id="KW-0808">Transferase</keyword>
<dbReference type="Proteomes" id="UP000887540">
    <property type="component" value="Unplaced"/>
</dbReference>
<dbReference type="InterPro" id="IPR051419">
    <property type="entry name" value="Lys/N-term_MeTrsfase_sf"/>
</dbReference>
<proteinExistence type="inferred from homology"/>
<dbReference type="GO" id="GO:0032259">
    <property type="term" value="P:methylation"/>
    <property type="evidence" value="ECO:0007669"/>
    <property type="project" value="UniProtKB-KW"/>
</dbReference>
<name>A0A914DKE5_9BILA</name>
<evidence type="ECO:0000256" key="3">
    <source>
        <dbReference type="ARBA" id="ARBA00022679"/>
    </source>
</evidence>
<evidence type="ECO:0000313" key="5">
    <source>
        <dbReference type="Proteomes" id="UP000887540"/>
    </source>
</evidence>
<organism evidence="5 6">
    <name type="scientific">Acrobeloides nanus</name>
    <dbReference type="NCBI Taxonomy" id="290746"/>
    <lineage>
        <taxon>Eukaryota</taxon>
        <taxon>Metazoa</taxon>
        <taxon>Ecdysozoa</taxon>
        <taxon>Nematoda</taxon>
        <taxon>Chromadorea</taxon>
        <taxon>Rhabditida</taxon>
        <taxon>Tylenchina</taxon>
        <taxon>Cephalobomorpha</taxon>
        <taxon>Cephaloboidea</taxon>
        <taxon>Cephalobidae</taxon>
        <taxon>Acrobeloides</taxon>
    </lineage>
</organism>
<reference evidence="6" key="1">
    <citation type="submission" date="2022-11" db="UniProtKB">
        <authorList>
            <consortium name="WormBaseParasite"/>
        </authorList>
    </citation>
    <scope>IDENTIFICATION</scope>
</reference>